<evidence type="ECO:0000256" key="2">
    <source>
        <dbReference type="ARBA" id="ARBA00022485"/>
    </source>
</evidence>
<dbReference type="InterPro" id="IPR017900">
    <property type="entry name" value="4Fe4S_Fe_S_CS"/>
</dbReference>
<keyword evidence="6" id="KW-0408">Iron</keyword>
<evidence type="ECO:0000256" key="5">
    <source>
        <dbReference type="ARBA" id="ARBA00022982"/>
    </source>
</evidence>
<dbReference type="PROSITE" id="PS51379">
    <property type="entry name" value="4FE4S_FER_2"/>
    <property type="match status" value="2"/>
</dbReference>
<keyword evidence="10" id="KW-1185">Reference proteome</keyword>
<dbReference type="Proteomes" id="UP000199584">
    <property type="component" value="Unassembled WGS sequence"/>
</dbReference>
<accession>A0A1I6EGY2</accession>
<dbReference type="PROSITE" id="PS00198">
    <property type="entry name" value="4FE4S_FER_1"/>
    <property type="match status" value="1"/>
</dbReference>
<dbReference type="GO" id="GO:0046872">
    <property type="term" value="F:metal ion binding"/>
    <property type="evidence" value="ECO:0007669"/>
    <property type="project" value="UniProtKB-KW"/>
</dbReference>
<name>A0A1I6EGY2_9FIRM</name>
<evidence type="ECO:0000259" key="8">
    <source>
        <dbReference type="PROSITE" id="PS51379"/>
    </source>
</evidence>
<dbReference type="InterPro" id="IPR050572">
    <property type="entry name" value="Fe-S_Ferredoxin"/>
</dbReference>
<dbReference type="PANTHER" id="PTHR43687">
    <property type="entry name" value="ADENYLYLSULFATE REDUCTASE, BETA SUBUNIT"/>
    <property type="match status" value="1"/>
</dbReference>
<keyword evidence="1" id="KW-0813">Transport</keyword>
<keyword evidence="7" id="KW-0411">Iron-sulfur</keyword>
<organism evidence="9 10">
    <name type="scientific">Desulfoscipio geothermicus DSM 3669</name>
    <dbReference type="NCBI Taxonomy" id="1121426"/>
    <lineage>
        <taxon>Bacteria</taxon>
        <taxon>Bacillati</taxon>
        <taxon>Bacillota</taxon>
        <taxon>Clostridia</taxon>
        <taxon>Eubacteriales</taxon>
        <taxon>Desulfallaceae</taxon>
        <taxon>Desulfoscipio</taxon>
    </lineage>
</organism>
<dbReference type="InterPro" id="IPR007160">
    <property type="entry name" value="DUF362"/>
</dbReference>
<keyword evidence="5" id="KW-0249">Electron transport</keyword>
<keyword evidence="2" id="KW-0004">4Fe-4S</keyword>
<dbReference type="EMBL" id="FOYM01000043">
    <property type="protein sequence ID" value="SFR16927.1"/>
    <property type="molecule type" value="Genomic_DNA"/>
</dbReference>
<dbReference type="InterPro" id="IPR017896">
    <property type="entry name" value="4Fe4S_Fe-S-bd"/>
</dbReference>
<protein>
    <recommendedName>
        <fullName evidence="8">4Fe-4S ferredoxin-type domain-containing protein</fullName>
    </recommendedName>
</protein>
<evidence type="ECO:0000313" key="9">
    <source>
        <dbReference type="EMBL" id="SFR16927.1"/>
    </source>
</evidence>
<proteinExistence type="predicted"/>
<dbReference type="OrthoDB" id="9781559at2"/>
<sequence>MSSKVYFINLRSRTYQENKISKIRKLFDHAGLNDLIQKDDLTAIKLHFGERGSDGFINPVFVRQVVDKVKSNGAKPFLTDTNTLYSGSRHNAVDHLITAMEHGFDYTVTGAPLIIADGLRSENFMEIEINKKHFSKVKLARDIVSADSIIVLSHFKGHEMAGFGGAIKNLGMGGAPAAGKKEQHAPKMVVNQDKCIGCAQCCTVCPEKASTLTNDNKAEISPDSCIGCGECLTTCPEKAIEMDWETEIPALLERMTEYAYGVAKTHEQHIGYINFLLNITPDCDCASWSDAPIVPDIGFLASTDPVAIDQASYDLVNKQIGLSASLLSSDCGAGVDKFHCLRSHIDGTVQLSYGEEIGLGSRDYELIVL</sequence>
<reference evidence="10" key="1">
    <citation type="submission" date="2016-10" db="EMBL/GenBank/DDBJ databases">
        <authorList>
            <person name="Varghese N."/>
            <person name="Submissions S."/>
        </authorList>
    </citation>
    <scope>NUCLEOTIDE SEQUENCE [LARGE SCALE GENOMIC DNA]</scope>
    <source>
        <strain evidence="10">DSM 3669</strain>
    </source>
</reference>
<dbReference type="Gene3D" id="3.30.70.20">
    <property type="match status" value="1"/>
</dbReference>
<dbReference type="Pfam" id="PF04015">
    <property type="entry name" value="DUF362"/>
    <property type="match status" value="1"/>
</dbReference>
<evidence type="ECO:0000256" key="7">
    <source>
        <dbReference type="ARBA" id="ARBA00023014"/>
    </source>
</evidence>
<feature type="domain" description="4Fe-4S ferredoxin-type" evidence="8">
    <location>
        <begin position="186"/>
        <end position="215"/>
    </location>
</feature>
<evidence type="ECO:0000313" key="10">
    <source>
        <dbReference type="Proteomes" id="UP000199584"/>
    </source>
</evidence>
<evidence type="ECO:0000256" key="1">
    <source>
        <dbReference type="ARBA" id="ARBA00022448"/>
    </source>
</evidence>
<dbReference type="Gene3D" id="3.40.50.11440">
    <property type="match status" value="1"/>
</dbReference>
<evidence type="ECO:0000256" key="6">
    <source>
        <dbReference type="ARBA" id="ARBA00023004"/>
    </source>
</evidence>
<dbReference type="STRING" id="39060.SAMN05660706_1431"/>
<keyword evidence="4" id="KW-0677">Repeat</keyword>
<dbReference type="RefSeq" id="WP_092487500.1">
    <property type="nucleotide sequence ID" value="NZ_FOYM01000043.1"/>
</dbReference>
<keyword evidence="3" id="KW-0479">Metal-binding</keyword>
<dbReference type="SUPFAM" id="SSF54862">
    <property type="entry name" value="4Fe-4S ferredoxins"/>
    <property type="match status" value="1"/>
</dbReference>
<feature type="domain" description="4Fe-4S ferredoxin-type" evidence="8">
    <location>
        <begin position="216"/>
        <end position="245"/>
    </location>
</feature>
<dbReference type="PANTHER" id="PTHR43687:SF6">
    <property type="entry name" value="L-ASPARTATE SEMIALDEHYDE SULFURTRANSFERASE IRON-SULFUR SUBUNIT"/>
    <property type="match status" value="1"/>
</dbReference>
<evidence type="ECO:0000256" key="3">
    <source>
        <dbReference type="ARBA" id="ARBA00022723"/>
    </source>
</evidence>
<evidence type="ECO:0000256" key="4">
    <source>
        <dbReference type="ARBA" id="ARBA00022737"/>
    </source>
</evidence>
<dbReference type="AlphaFoldDB" id="A0A1I6EGY2"/>
<gene>
    <name evidence="9" type="ORF">SAMN05660706_1431</name>
</gene>
<dbReference type="GO" id="GO:0051539">
    <property type="term" value="F:4 iron, 4 sulfur cluster binding"/>
    <property type="evidence" value="ECO:0007669"/>
    <property type="project" value="UniProtKB-KW"/>
</dbReference>